<proteinExistence type="predicted"/>
<evidence type="ECO:0000313" key="3">
    <source>
        <dbReference type="Proteomes" id="UP000186373"/>
    </source>
</evidence>
<feature type="transmembrane region" description="Helical" evidence="1">
    <location>
        <begin position="150"/>
        <end position="167"/>
    </location>
</feature>
<reference evidence="3" key="1">
    <citation type="submission" date="2017-01" db="EMBL/GenBank/DDBJ databases">
        <authorList>
            <person name="Varghese N."/>
            <person name="Submissions S."/>
        </authorList>
    </citation>
    <scope>NUCLEOTIDE SEQUENCE [LARGE SCALE GENOMIC DNA]</scope>
    <source>
        <strain evidence="3">DSM 17126</strain>
    </source>
</reference>
<dbReference type="EMBL" id="FTNY01000002">
    <property type="protein sequence ID" value="SIS33560.1"/>
    <property type="molecule type" value="Genomic_DNA"/>
</dbReference>
<evidence type="ECO:0000256" key="1">
    <source>
        <dbReference type="SAM" id="Phobius"/>
    </source>
</evidence>
<organism evidence="2 3">
    <name type="scientific">Chryseobacterium shigense</name>
    <dbReference type="NCBI Taxonomy" id="297244"/>
    <lineage>
        <taxon>Bacteria</taxon>
        <taxon>Pseudomonadati</taxon>
        <taxon>Bacteroidota</taxon>
        <taxon>Flavobacteriia</taxon>
        <taxon>Flavobacteriales</taxon>
        <taxon>Weeksellaceae</taxon>
        <taxon>Chryseobacterium group</taxon>
        <taxon>Chryseobacterium</taxon>
    </lineage>
</organism>
<keyword evidence="1" id="KW-0472">Membrane</keyword>
<keyword evidence="3" id="KW-1185">Reference proteome</keyword>
<accession>A0A1N7I970</accession>
<keyword evidence="1" id="KW-1133">Transmembrane helix</keyword>
<sequence length="168" mass="19883">MTIIIIISIIGILYIPLRLVSLKNNLIPIQGSLIDVTKSSTRIPFYRFRLSDYPNIFYNSGTGFLSNLKRDKEILYNSVNKEITFFINRKDFSKLGRGDDIKYVGLQKKNVFIDLFYYDYSSFGKMFFSMFCILMMCLNLYGRYAFKTKIFEIFILFYLFYVILILIV</sequence>
<protein>
    <submittedName>
        <fullName evidence="2">Uncharacterized protein</fullName>
    </submittedName>
</protein>
<dbReference type="Proteomes" id="UP000186373">
    <property type="component" value="Unassembled WGS sequence"/>
</dbReference>
<name>A0A1N7I970_9FLAO</name>
<dbReference type="AlphaFoldDB" id="A0A1N7I970"/>
<keyword evidence="1" id="KW-0812">Transmembrane</keyword>
<evidence type="ECO:0000313" key="2">
    <source>
        <dbReference type="EMBL" id="SIS33560.1"/>
    </source>
</evidence>
<feature type="transmembrane region" description="Helical" evidence="1">
    <location>
        <begin position="126"/>
        <end position="144"/>
    </location>
</feature>
<gene>
    <name evidence="2" type="ORF">SAMN05421639_102669</name>
</gene>